<accession>A0ABW0Q5J6</accession>
<dbReference type="RefSeq" id="WP_266346365.1">
    <property type="nucleotide sequence ID" value="NZ_JAPKNH010000016.1"/>
</dbReference>
<feature type="compositionally biased region" description="Basic and acidic residues" evidence="1">
    <location>
        <begin position="1"/>
        <end position="12"/>
    </location>
</feature>
<keyword evidence="4" id="KW-1185">Reference proteome</keyword>
<sequence length="151" mass="15546">MTAEHLSGEREQISGSLDGGGRSDQFHRVHIARRLAALFLVVITLLLPVGSGQAMAATDHVGQAGCPHAAMVSPSGSAGHAAMMTGMSPASHPPSGAILLPSCCFAMPTSAPLLETPLDAVDAVMRVRLRPLSDEMPAQQAIGPDLPPPRA</sequence>
<keyword evidence="2" id="KW-0812">Transmembrane</keyword>
<feature type="region of interest" description="Disordered" evidence="1">
    <location>
        <begin position="1"/>
        <end position="20"/>
    </location>
</feature>
<feature type="transmembrane region" description="Helical" evidence="2">
    <location>
        <begin position="35"/>
        <end position="56"/>
    </location>
</feature>
<keyword evidence="2" id="KW-0472">Membrane</keyword>
<evidence type="ECO:0000256" key="1">
    <source>
        <dbReference type="SAM" id="MobiDB-lite"/>
    </source>
</evidence>
<evidence type="ECO:0000313" key="3">
    <source>
        <dbReference type="EMBL" id="MFC5518927.1"/>
    </source>
</evidence>
<comment type="caution">
    <text evidence="3">The sequence shown here is derived from an EMBL/GenBank/DDBJ whole genome shotgun (WGS) entry which is preliminary data.</text>
</comment>
<protein>
    <recommendedName>
        <fullName evidence="5">DUF2946 domain-containing protein</fullName>
    </recommendedName>
</protein>
<dbReference type="EMBL" id="JBHSML010000030">
    <property type="protein sequence ID" value="MFC5518927.1"/>
    <property type="molecule type" value="Genomic_DNA"/>
</dbReference>
<evidence type="ECO:0008006" key="5">
    <source>
        <dbReference type="Google" id="ProtNLM"/>
    </source>
</evidence>
<reference evidence="4" key="1">
    <citation type="journal article" date="2019" name="Int. J. Syst. Evol. Microbiol.">
        <title>The Global Catalogue of Microorganisms (GCM) 10K type strain sequencing project: providing services to taxonomists for standard genome sequencing and annotation.</title>
        <authorList>
            <consortium name="The Broad Institute Genomics Platform"/>
            <consortium name="The Broad Institute Genome Sequencing Center for Infectious Disease"/>
            <person name="Wu L."/>
            <person name="Ma J."/>
        </authorList>
    </citation>
    <scope>NUCLEOTIDE SEQUENCE [LARGE SCALE GENOMIC DNA]</scope>
    <source>
        <strain evidence="4">KACC 12633</strain>
    </source>
</reference>
<evidence type="ECO:0000313" key="4">
    <source>
        <dbReference type="Proteomes" id="UP001596150"/>
    </source>
</evidence>
<gene>
    <name evidence="3" type="ORF">ACFPP9_24400</name>
</gene>
<organism evidence="3 4">
    <name type="scientific">Kaistia terrae</name>
    <dbReference type="NCBI Taxonomy" id="537017"/>
    <lineage>
        <taxon>Bacteria</taxon>
        <taxon>Pseudomonadati</taxon>
        <taxon>Pseudomonadota</taxon>
        <taxon>Alphaproteobacteria</taxon>
        <taxon>Hyphomicrobiales</taxon>
        <taxon>Kaistiaceae</taxon>
        <taxon>Kaistia</taxon>
    </lineage>
</organism>
<evidence type="ECO:0000256" key="2">
    <source>
        <dbReference type="SAM" id="Phobius"/>
    </source>
</evidence>
<proteinExistence type="predicted"/>
<dbReference type="Proteomes" id="UP001596150">
    <property type="component" value="Unassembled WGS sequence"/>
</dbReference>
<keyword evidence="2" id="KW-1133">Transmembrane helix</keyword>
<name>A0ABW0Q5J6_9HYPH</name>